<keyword evidence="1" id="KW-1133">Transmembrane helix</keyword>
<evidence type="ECO:0000256" key="1">
    <source>
        <dbReference type="SAM" id="Phobius"/>
    </source>
</evidence>
<dbReference type="EMBL" id="MFUO01000024">
    <property type="protein sequence ID" value="OGI83602.1"/>
    <property type="molecule type" value="Genomic_DNA"/>
</dbReference>
<evidence type="ECO:0000313" key="3">
    <source>
        <dbReference type="Proteomes" id="UP000178184"/>
    </source>
</evidence>
<dbReference type="Pfam" id="PF13787">
    <property type="entry name" value="HXXEE"/>
    <property type="match status" value="1"/>
</dbReference>
<evidence type="ECO:0008006" key="4">
    <source>
        <dbReference type="Google" id="ProtNLM"/>
    </source>
</evidence>
<feature type="transmembrane region" description="Helical" evidence="1">
    <location>
        <begin position="105"/>
        <end position="123"/>
    </location>
</feature>
<dbReference type="STRING" id="1801764.A2903_01695"/>
<keyword evidence="1" id="KW-0472">Membrane</keyword>
<evidence type="ECO:0000313" key="2">
    <source>
        <dbReference type="EMBL" id="OGI83602.1"/>
    </source>
</evidence>
<comment type="caution">
    <text evidence="2">The sequence shown here is derived from an EMBL/GenBank/DDBJ whole genome shotgun (WGS) entry which is preliminary data.</text>
</comment>
<dbReference type="Proteomes" id="UP000178184">
    <property type="component" value="Unassembled WGS sequence"/>
</dbReference>
<organism evidence="2 3">
    <name type="scientific">Candidatus Nomurabacteria bacterium RIFCSPLOWO2_01_FULL_33_17</name>
    <dbReference type="NCBI Taxonomy" id="1801764"/>
    <lineage>
        <taxon>Bacteria</taxon>
        <taxon>Candidatus Nomuraibacteriota</taxon>
    </lineage>
</organism>
<keyword evidence="1" id="KW-0812">Transmembrane</keyword>
<dbReference type="AlphaFoldDB" id="A0A1F6WNW9"/>
<feature type="transmembrane region" description="Helical" evidence="1">
    <location>
        <begin position="46"/>
        <end position="68"/>
    </location>
</feature>
<sequence length="129" mass="15007">MRKINILVHLSIPLFVLHLLEEIKTGFYKTDLSIQILSKYLNTTPEITFFVIQIILFVFLGILLFIIFSKKQIPFFLVLFLDIILLYEFLHIYEAIRIGGYTSGVITGTILGIMGLILFYITFRKKSNK</sequence>
<proteinExistence type="predicted"/>
<gene>
    <name evidence="2" type="ORF">A2903_01695</name>
</gene>
<reference evidence="2 3" key="1">
    <citation type="journal article" date="2016" name="Nat. Commun.">
        <title>Thousands of microbial genomes shed light on interconnected biogeochemical processes in an aquifer system.</title>
        <authorList>
            <person name="Anantharaman K."/>
            <person name="Brown C.T."/>
            <person name="Hug L.A."/>
            <person name="Sharon I."/>
            <person name="Castelle C.J."/>
            <person name="Probst A.J."/>
            <person name="Thomas B.C."/>
            <person name="Singh A."/>
            <person name="Wilkins M.J."/>
            <person name="Karaoz U."/>
            <person name="Brodie E.L."/>
            <person name="Williams K.H."/>
            <person name="Hubbard S.S."/>
            <person name="Banfield J.F."/>
        </authorList>
    </citation>
    <scope>NUCLEOTIDE SEQUENCE [LARGE SCALE GENOMIC DNA]</scope>
</reference>
<accession>A0A1F6WNW9</accession>
<feature type="transmembrane region" description="Helical" evidence="1">
    <location>
        <begin position="75"/>
        <end position="93"/>
    </location>
</feature>
<protein>
    <recommendedName>
        <fullName evidence="4">HXXEE domain-containing protein</fullName>
    </recommendedName>
</protein>
<dbReference type="InterPro" id="IPR025671">
    <property type="entry name" value="HXXEE"/>
</dbReference>
<name>A0A1F6WNW9_9BACT</name>